<accession>A0A3D8SE22</accession>
<name>A0A3D8SE22_9HELO</name>
<sequence>MAEAFGIVAGAAGLAAAFEPCVQCFLYIQLARNFGKDFATCQIKLDVLRVRLTRWGLAVGLGENPNPQAPAPVPQITATEKELAVLKEVLQSLRDDLEEARRKSDKLKGRLPESTAQEIGDPDAELSERPRRIHQALAKVFSRRDKCRPTLLDKASWALYRKGDFENLIDDITTHMGNLESVFPAMETAVLQQALVQTSRQELSPIEDREDLKLLSSMAGTSDIALVQAVNDILKSKGDTWRNIDVNTTNSFNHLGHNFGSGETWSGASTWERINISGSGGKNHLGHNINISGLD</sequence>
<dbReference type="Pfam" id="PF14479">
    <property type="entry name" value="HeLo"/>
    <property type="match status" value="1"/>
</dbReference>
<evidence type="ECO:0000313" key="3">
    <source>
        <dbReference type="EMBL" id="RDW84344.1"/>
    </source>
</evidence>
<dbReference type="Gene3D" id="1.20.120.1020">
    <property type="entry name" value="Prion-inhibition and propagation, HeLo domain"/>
    <property type="match status" value="1"/>
</dbReference>
<reference evidence="3 4" key="1">
    <citation type="journal article" date="2018" name="IMA Fungus">
        <title>IMA Genome-F 9: Draft genome sequence of Annulohypoxylon stygium, Aspergillus mulundensis, Berkeleyomyces basicola (syn. Thielaviopsis basicola), Ceratocystis smalleyi, two Cercospora beticola strains, Coleophoma cylindrospora, Fusarium fracticaudum, Phialophora cf. hyalina, and Morchella septimelata.</title>
        <authorList>
            <person name="Wingfield B.D."/>
            <person name="Bills G.F."/>
            <person name="Dong Y."/>
            <person name="Huang W."/>
            <person name="Nel W.J."/>
            <person name="Swalarsk-Parry B.S."/>
            <person name="Vaghefi N."/>
            <person name="Wilken P.M."/>
            <person name="An Z."/>
            <person name="de Beer Z.W."/>
            <person name="De Vos L."/>
            <person name="Chen L."/>
            <person name="Duong T.A."/>
            <person name="Gao Y."/>
            <person name="Hammerbacher A."/>
            <person name="Kikkert J.R."/>
            <person name="Li Y."/>
            <person name="Li H."/>
            <person name="Li K."/>
            <person name="Li Q."/>
            <person name="Liu X."/>
            <person name="Ma X."/>
            <person name="Naidoo K."/>
            <person name="Pethybridge S.J."/>
            <person name="Sun J."/>
            <person name="Steenkamp E.T."/>
            <person name="van der Nest M.A."/>
            <person name="van Wyk S."/>
            <person name="Wingfield M.J."/>
            <person name="Xiong C."/>
            <person name="Yue Q."/>
            <person name="Zhang X."/>
        </authorList>
    </citation>
    <scope>NUCLEOTIDE SEQUENCE [LARGE SCALE GENOMIC DNA]</scope>
    <source>
        <strain evidence="3 4">BP6252</strain>
    </source>
</reference>
<proteinExistence type="predicted"/>
<dbReference type="PANTHER" id="PTHR37542:SF3">
    <property type="entry name" value="PRION-INHIBITION AND PROPAGATION HELO DOMAIN-CONTAINING PROTEIN"/>
    <property type="match status" value="1"/>
</dbReference>
<feature type="domain" description="Prion-inhibition and propagation HeLo" evidence="2">
    <location>
        <begin position="6"/>
        <end position="215"/>
    </location>
</feature>
<dbReference type="EMBL" id="PDLM01000002">
    <property type="protein sequence ID" value="RDW84344.1"/>
    <property type="molecule type" value="Genomic_DNA"/>
</dbReference>
<gene>
    <name evidence="3" type="ORF">BP6252_01934</name>
</gene>
<organism evidence="3 4">
    <name type="scientific">Coleophoma cylindrospora</name>
    <dbReference type="NCBI Taxonomy" id="1849047"/>
    <lineage>
        <taxon>Eukaryota</taxon>
        <taxon>Fungi</taxon>
        <taxon>Dikarya</taxon>
        <taxon>Ascomycota</taxon>
        <taxon>Pezizomycotina</taxon>
        <taxon>Leotiomycetes</taxon>
        <taxon>Helotiales</taxon>
        <taxon>Dermateaceae</taxon>
        <taxon>Coleophoma</taxon>
    </lineage>
</organism>
<dbReference type="Proteomes" id="UP000256645">
    <property type="component" value="Unassembled WGS sequence"/>
</dbReference>
<dbReference type="InterPro" id="IPR029498">
    <property type="entry name" value="HeLo_dom"/>
</dbReference>
<feature type="region of interest" description="Disordered" evidence="1">
    <location>
        <begin position="101"/>
        <end position="127"/>
    </location>
</feature>
<protein>
    <recommendedName>
        <fullName evidence="2">Prion-inhibition and propagation HeLo domain-containing protein</fullName>
    </recommendedName>
</protein>
<evidence type="ECO:0000259" key="2">
    <source>
        <dbReference type="Pfam" id="PF14479"/>
    </source>
</evidence>
<keyword evidence="4" id="KW-1185">Reference proteome</keyword>
<feature type="compositionally biased region" description="Basic and acidic residues" evidence="1">
    <location>
        <begin position="101"/>
        <end position="111"/>
    </location>
</feature>
<evidence type="ECO:0000256" key="1">
    <source>
        <dbReference type="SAM" id="MobiDB-lite"/>
    </source>
</evidence>
<evidence type="ECO:0000313" key="4">
    <source>
        <dbReference type="Proteomes" id="UP000256645"/>
    </source>
</evidence>
<dbReference type="OrthoDB" id="20872at2759"/>
<dbReference type="AlphaFoldDB" id="A0A3D8SE22"/>
<comment type="caution">
    <text evidence="3">The sequence shown here is derived from an EMBL/GenBank/DDBJ whole genome shotgun (WGS) entry which is preliminary data.</text>
</comment>
<dbReference type="InterPro" id="IPR038305">
    <property type="entry name" value="HeLo_sf"/>
</dbReference>
<dbReference type="PANTHER" id="PTHR37542">
    <property type="entry name" value="HELO DOMAIN-CONTAINING PROTEIN-RELATED"/>
    <property type="match status" value="1"/>
</dbReference>
<dbReference type="STRING" id="1849047.A0A3D8SE22"/>